<name>A0A918XQ53_9PROT</name>
<organism evidence="1 2">
    <name type="scientific">Thalassobaculum fulvum</name>
    <dbReference type="NCBI Taxonomy" id="1633335"/>
    <lineage>
        <taxon>Bacteria</taxon>
        <taxon>Pseudomonadati</taxon>
        <taxon>Pseudomonadota</taxon>
        <taxon>Alphaproteobacteria</taxon>
        <taxon>Rhodospirillales</taxon>
        <taxon>Thalassobaculaceae</taxon>
        <taxon>Thalassobaculum</taxon>
    </lineage>
</organism>
<reference evidence="1" key="2">
    <citation type="submission" date="2020-09" db="EMBL/GenBank/DDBJ databases">
        <authorList>
            <person name="Sun Q."/>
            <person name="Kim S."/>
        </authorList>
    </citation>
    <scope>NUCLEOTIDE SEQUENCE</scope>
    <source>
        <strain evidence="1">KCTC 42651</strain>
    </source>
</reference>
<proteinExistence type="predicted"/>
<evidence type="ECO:0000313" key="1">
    <source>
        <dbReference type="EMBL" id="GHD46368.1"/>
    </source>
</evidence>
<sequence length="222" mass="25011">MSDAVLGVWGDVEAGAEPEFNEWYHREHVPQRVGMPGWRSGRRYRRVDRGRHRYVAIYELDSLACFDDPVYRDVLDRPTEWTRRMMPSFRNFVRASCRVRFVSGEVAGGFVATVRFDPPEGEREAVVRWIAGQALHDLRDRSGITRVQLLEADSGRSLTPTTEQQLRVGPDGRSAFVAIIEGTDRAAVEAALAESGIESGLAARQARDVEAGIYQLMFALTR</sequence>
<evidence type="ECO:0000313" key="2">
    <source>
        <dbReference type="Proteomes" id="UP000630353"/>
    </source>
</evidence>
<dbReference type="Proteomes" id="UP000630353">
    <property type="component" value="Unassembled WGS sequence"/>
</dbReference>
<gene>
    <name evidence="1" type="ORF">GCM10017083_15410</name>
</gene>
<protein>
    <submittedName>
        <fullName evidence="1">Uncharacterized protein</fullName>
    </submittedName>
</protein>
<dbReference type="EMBL" id="BMZS01000003">
    <property type="protein sequence ID" value="GHD46368.1"/>
    <property type="molecule type" value="Genomic_DNA"/>
</dbReference>
<accession>A0A918XQ53</accession>
<comment type="caution">
    <text evidence="1">The sequence shown here is derived from an EMBL/GenBank/DDBJ whole genome shotgun (WGS) entry which is preliminary data.</text>
</comment>
<dbReference type="RefSeq" id="WP_189988366.1">
    <property type="nucleotide sequence ID" value="NZ_BMZS01000003.1"/>
</dbReference>
<dbReference type="SUPFAM" id="SSF54909">
    <property type="entry name" value="Dimeric alpha+beta barrel"/>
    <property type="match status" value="1"/>
</dbReference>
<dbReference type="InterPro" id="IPR011008">
    <property type="entry name" value="Dimeric_a/b-barrel"/>
</dbReference>
<dbReference type="AlphaFoldDB" id="A0A918XQ53"/>
<reference evidence="1" key="1">
    <citation type="journal article" date="2014" name="Int. J. Syst. Evol. Microbiol.">
        <title>Complete genome sequence of Corynebacterium casei LMG S-19264T (=DSM 44701T), isolated from a smear-ripened cheese.</title>
        <authorList>
            <consortium name="US DOE Joint Genome Institute (JGI-PGF)"/>
            <person name="Walter F."/>
            <person name="Albersmeier A."/>
            <person name="Kalinowski J."/>
            <person name="Ruckert C."/>
        </authorList>
    </citation>
    <scope>NUCLEOTIDE SEQUENCE</scope>
    <source>
        <strain evidence="1">KCTC 42651</strain>
    </source>
</reference>
<keyword evidence="2" id="KW-1185">Reference proteome</keyword>